<sequence length="129" mass="14408">MEGYDNPVFDMECMSHVTDTKTIVSPANSVSCIVSYNSASRSSDAKLSFLNRGPQHVKWNPVEGDAHNSKVIGIGYADEKTYAIDLSQSMNVCDTMEQSIKAVQAKCSRHRASYWKMNPSRVLYFFATL</sequence>
<protein>
    <submittedName>
        <fullName evidence="1">Uncharacterized protein</fullName>
    </submittedName>
</protein>
<accession>A0AAV9DTR8</accession>
<gene>
    <name evidence="1" type="ORF">QJS10_CPB11g01220</name>
</gene>
<evidence type="ECO:0000313" key="1">
    <source>
        <dbReference type="EMBL" id="KAK1304633.1"/>
    </source>
</evidence>
<organism evidence="1 2">
    <name type="scientific">Acorus calamus</name>
    <name type="common">Sweet flag</name>
    <dbReference type="NCBI Taxonomy" id="4465"/>
    <lineage>
        <taxon>Eukaryota</taxon>
        <taxon>Viridiplantae</taxon>
        <taxon>Streptophyta</taxon>
        <taxon>Embryophyta</taxon>
        <taxon>Tracheophyta</taxon>
        <taxon>Spermatophyta</taxon>
        <taxon>Magnoliopsida</taxon>
        <taxon>Liliopsida</taxon>
        <taxon>Acoraceae</taxon>
        <taxon>Acorus</taxon>
    </lineage>
</organism>
<proteinExistence type="predicted"/>
<comment type="caution">
    <text evidence="1">The sequence shown here is derived from an EMBL/GenBank/DDBJ whole genome shotgun (WGS) entry which is preliminary data.</text>
</comment>
<reference evidence="1" key="2">
    <citation type="submission" date="2023-06" db="EMBL/GenBank/DDBJ databases">
        <authorList>
            <person name="Ma L."/>
            <person name="Liu K.-W."/>
            <person name="Li Z."/>
            <person name="Hsiao Y.-Y."/>
            <person name="Qi Y."/>
            <person name="Fu T."/>
            <person name="Tang G."/>
            <person name="Zhang D."/>
            <person name="Sun W.-H."/>
            <person name="Liu D.-K."/>
            <person name="Li Y."/>
            <person name="Chen G.-Z."/>
            <person name="Liu X.-D."/>
            <person name="Liao X.-Y."/>
            <person name="Jiang Y.-T."/>
            <person name="Yu X."/>
            <person name="Hao Y."/>
            <person name="Huang J."/>
            <person name="Zhao X.-W."/>
            <person name="Ke S."/>
            <person name="Chen Y.-Y."/>
            <person name="Wu W.-L."/>
            <person name="Hsu J.-L."/>
            <person name="Lin Y.-F."/>
            <person name="Huang M.-D."/>
            <person name="Li C.-Y."/>
            <person name="Huang L."/>
            <person name="Wang Z.-W."/>
            <person name="Zhao X."/>
            <person name="Zhong W.-Y."/>
            <person name="Peng D.-H."/>
            <person name="Ahmad S."/>
            <person name="Lan S."/>
            <person name="Zhang J.-S."/>
            <person name="Tsai W.-C."/>
            <person name="Van De Peer Y."/>
            <person name="Liu Z.-J."/>
        </authorList>
    </citation>
    <scope>NUCLEOTIDE SEQUENCE</scope>
    <source>
        <strain evidence="1">CP</strain>
        <tissue evidence="1">Leaves</tissue>
    </source>
</reference>
<dbReference type="EMBL" id="JAUJYO010000011">
    <property type="protein sequence ID" value="KAK1304633.1"/>
    <property type="molecule type" value="Genomic_DNA"/>
</dbReference>
<dbReference type="Proteomes" id="UP001180020">
    <property type="component" value="Unassembled WGS sequence"/>
</dbReference>
<keyword evidence="2" id="KW-1185">Reference proteome</keyword>
<reference evidence="1" key="1">
    <citation type="journal article" date="2023" name="Nat. Commun.">
        <title>Diploid and tetraploid genomes of Acorus and the evolution of monocots.</title>
        <authorList>
            <person name="Ma L."/>
            <person name="Liu K.W."/>
            <person name="Li Z."/>
            <person name="Hsiao Y.Y."/>
            <person name="Qi Y."/>
            <person name="Fu T."/>
            <person name="Tang G.D."/>
            <person name="Zhang D."/>
            <person name="Sun W.H."/>
            <person name="Liu D.K."/>
            <person name="Li Y."/>
            <person name="Chen G.Z."/>
            <person name="Liu X.D."/>
            <person name="Liao X.Y."/>
            <person name="Jiang Y.T."/>
            <person name="Yu X."/>
            <person name="Hao Y."/>
            <person name="Huang J."/>
            <person name="Zhao X.W."/>
            <person name="Ke S."/>
            <person name="Chen Y.Y."/>
            <person name="Wu W.L."/>
            <person name="Hsu J.L."/>
            <person name="Lin Y.F."/>
            <person name="Huang M.D."/>
            <person name="Li C.Y."/>
            <person name="Huang L."/>
            <person name="Wang Z.W."/>
            <person name="Zhao X."/>
            <person name="Zhong W.Y."/>
            <person name="Peng D.H."/>
            <person name="Ahmad S."/>
            <person name="Lan S."/>
            <person name="Zhang J.S."/>
            <person name="Tsai W.C."/>
            <person name="Van de Peer Y."/>
            <person name="Liu Z.J."/>
        </authorList>
    </citation>
    <scope>NUCLEOTIDE SEQUENCE</scope>
    <source>
        <strain evidence="1">CP</strain>
    </source>
</reference>
<dbReference type="AlphaFoldDB" id="A0AAV9DTR8"/>
<name>A0AAV9DTR8_ACOCL</name>
<evidence type="ECO:0000313" key="2">
    <source>
        <dbReference type="Proteomes" id="UP001180020"/>
    </source>
</evidence>